<dbReference type="SUPFAM" id="SSF46689">
    <property type="entry name" value="Homeodomain-like"/>
    <property type="match status" value="2"/>
</dbReference>
<dbReference type="PRINTS" id="PR00032">
    <property type="entry name" value="HTHARAC"/>
</dbReference>
<evidence type="ECO:0000256" key="8">
    <source>
        <dbReference type="PROSITE-ProRule" id="PRU00169"/>
    </source>
</evidence>
<evidence type="ECO:0000256" key="6">
    <source>
        <dbReference type="ARBA" id="ARBA00023125"/>
    </source>
</evidence>
<organism evidence="11 12">
    <name type="scientific">Salibacterium halotolerans</name>
    <dbReference type="NCBI Taxonomy" id="1884432"/>
    <lineage>
        <taxon>Bacteria</taxon>
        <taxon>Bacillati</taxon>
        <taxon>Bacillota</taxon>
        <taxon>Bacilli</taxon>
        <taxon>Bacillales</taxon>
        <taxon>Bacillaceae</taxon>
    </lineage>
</organism>
<feature type="domain" description="Response regulatory" evidence="10">
    <location>
        <begin position="3"/>
        <end position="120"/>
    </location>
</feature>
<dbReference type="CDD" id="cd17536">
    <property type="entry name" value="REC_YesN-like"/>
    <property type="match status" value="1"/>
</dbReference>
<evidence type="ECO:0000259" key="10">
    <source>
        <dbReference type="PROSITE" id="PS50110"/>
    </source>
</evidence>
<evidence type="ECO:0000256" key="7">
    <source>
        <dbReference type="ARBA" id="ARBA00023163"/>
    </source>
</evidence>
<dbReference type="Gene3D" id="3.40.50.2300">
    <property type="match status" value="1"/>
</dbReference>
<keyword evidence="5" id="KW-0805">Transcription regulation</keyword>
<dbReference type="SMART" id="SM00448">
    <property type="entry name" value="REC"/>
    <property type="match status" value="1"/>
</dbReference>
<dbReference type="InterPro" id="IPR020449">
    <property type="entry name" value="Tscrpt_reg_AraC-type_HTH"/>
</dbReference>
<dbReference type="InterPro" id="IPR001789">
    <property type="entry name" value="Sig_transdc_resp-reg_receiver"/>
</dbReference>
<evidence type="ECO:0000313" key="12">
    <source>
        <dbReference type="Proteomes" id="UP000198892"/>
    </source>
</evidence>
<sequence length="349" mass="40003">MFTAITVDDEKMIKTSISVLLHSNETGFKIVGEAKDGLEALQLNEQLTPDLIITDIRMPKLNGLKFIEKVKETNACSKFLIISGYDEFEYAQTAIRYGVVDFLLKPLKPDQFLSSLAKVHQQLEADQSASKERFEWLPLLRSSAEDLVQNLWLLEEEQVFQLVHDLHSQLTEKQGDPSVLQNMYLDLIVYMKGELERKKRELAEIEAFDGGIPDDTKKMKETLDGICRAVMAHIKNTRNIGRRPKILSALEYIETNYSEETLSLQEAAETVDMSAAYFSIEFKAEMGISFIQYLTKRRIEQAKKLLQDPSCKTYEIAHSIGYKDYPHFTKTFKKHVGLTPSEYRKRVGS</sequence>
<feature type="domain" description="HTH araC/xylS-type" evidence="9">
    <location>
        <begin position="247"/>
        <end position="346"/>
    </location>
</feature>
<evidence type="ECO:0000313" key="11">
    <source>
        <dbReference type="EMBL" id="SFP66934.1"/>
    </source>
</evidence>
<gene>
    <name evidence="11" type="ORF">SAMN05518683_10887</name>
</gene>
<keyword evidence="2" id="KW-0963">Cytoplasm</keyword>
<keyword evidence="12" id="KW-1185">Reference proteome</keyword>
<dbReference type="SMART" id="SM00342">
    <property type="entry name" value="HTH_ARAC"/>
    <property type="match status" value="1"/>
</dbReference>
<dbReference type="GO" id="GO:0003700">
    <property type="term" value="F:DNA-binding transcription factor activity"/>
    <property type="evidence" value="ECO:0007669"/>
    <property type="project" value="InterPro"/>
</dbReference>
<dbReference type="Proteomes" id="UP000198892">
    <property type="component" value="Unassembled WGS sequence"/>
</dbReference>
<reference evidence="12" key="1">
    <citation type="submission" date="2016-10" db="EMBL/GenBank/DDBJ databases">
        <authorList>
            <person name="Varghese N."/>
            <person name="Submissions S."/>
        </authorList>
    </citation>
    <scope>NUCLEOTIDE SEQUENCE [LARGE SCALE GENOMIC DNA]</scope>
    <source>
        <strain evidence="12">S7</strain>
    </source>
</reference>
<dbReference type="STRING" id="1884432.SAMN05518683_10887"/>
<dbReference type="PANTHER" id="PTHR42713">
    <property type="entry name" value="HISTIDINE KINASE-RELATED"/>
    <property type="match status" value="1"/>
</dbReference>
<comment type="subcellular location">
    <subcellularLocation>
        <location evidence="1">Cytoplasm</location>
    </subcellularLocation>
</comment>
<dbReference type="InterPro" id="IPR009057">
    <property type="entry name" value="Homeodomain-like_sf"/>
</dbReference>
<evidence type="ECO:0000256" key="2">
    <source>
        <dbReference type="ARBA" id="ARBA00022490"/>
    </source>
</evidence>
<dbReference type="PANTHER" id="PTHR42713:SF3">
    <property type="entry name" value="TRANSCRIPTIONAL REGULATORY PROTEIN HPTR"/>
    <property type="match status" value="1"/>
</dbReference>
<dbReference type="AlphaFoldDB" id="A0A1I5S877"/>
<proteinExistence type="predicted"/>
<keyword evidence="6" id="KW-0238">DNA-binding</keyword>
<protein>
    <submittedName>
        <fullName evidence="11">Two-component system, response regulator YesN</fullName>
    </submittedName>
</protein>
<dbReference type="GO" id="GO:0000160">
    <property type="term" value="P:phosphorelay signal transduction system"/>
    <property type="evidence" value="ECO:0007669"/>
    <property type="project" value="UniProtKB-KW"/>
</dbReference>
<keyword evidence="3 8" id="KW-0597">Phosphoprotein</keyword>
<evidence type="ECO:0000256" key="1">
    <source>
        <dbReference type="ARBA" id="ARBA00004496"/>
    </source>
</evidence>
<dbReference type="GO" id="GO:0043565">
    <property type="term" value="F:sequence-specific DNA binding"/>
    <property type="evidence" value="ECO:0007669"/>
    <property type="project" value="InterPro"/>
</dbReference>
<dbReference type="RefSeq" id="WP_170841057.1">
    <property type="nucleotide sequence ID" value="NZ_FOXD01000008.1"/>
</dbReference>
<dbReference type="SUPFAM" id="SSF52172">
    <property type="entry name" value="CheY-like"/>
    <property type="match status" value="1"/>
</dbReference>
<dbReference type="InterPro" id="IPR051552">
    <property type="entry name" value="HptR"/>
</dbReference>
<dbReference type="PROSITE" id="PS50110">
    <property type="entry name" value="RESPONSE_REGULATORY"/>
    <property type="match status" value="1"/>
</dbReference>
<dbReference type="Pfam" id="PF12833">
    <property type="entry name" value="HTH_18"/>
    <property type="match status" value="1"/>
</dbReference>
<dbReference type="Gene3D" id="1.10.10.60">
    <property type="entry name" value="Homeodomain-like"/>
    <property type="match status" value="2"/>
</dbReference>
<accession>A0A1I5S877</accession>
<dbReference type="InterPro" id="IPR011006">
    <property type="entry name" value="CheY-like_superfamily"/>
</dbReference>
<dbReference type="EMBL" id="FOXD01000008">
    <property type="protein sequence ID" value="SFP66934.1"/>
    <property type="molecule type" value="Genomic_DNA"/>
</dbReference>
<dbReference type="Pfam" id="PF00072">
    <property type="entry name" value="Response_reg"/>
    <property type="match status" value="1"/>
</dbReference>
<evidence type="ECO:0000256" key="5">
    <source>
        <dbReference type="ARBA" id="ARBA00023015"/>
    </source>
</evidence>
<evidence type="ECO:0000256" key="4">
    <source>
        <dbReference type="ARBA" id="ARBA00023012"/>
    </source>
</evidence>
<evidence type="ECO:0000259" key="9">
    <source>
        <dbReference type="PROSITE" id="PS01124"/>
    </source>
</evidence>
<keyword evidence="7" id="KW-0804">Transcription</keyword>
<dbReference type="InterPro" id="IPR018060">
    <property type="entry name" value="HTH_AraC"/>
</dbReference>
<dbReference type="PROSITE" id="PS01124">
    <property type="entry name" value="HTH_ARAC_FAMILY_2"/>
    <property type="match status" value="1"/>
</dbReference>
<keyword evidence="4" id="KW-0902">Two-component regulatory system</keyword>
<evidence type="ECO:0000256" key="3">
    <source>
        <dbReference type="ARBA" id="ARBA00022553"/>
    </source>
</evidence>
<dbReference type="GO" id="GO:0005737">
    <property type="term" value="C:cytoplasm"/>
    <property type="evidence" value="ECO:0007669"/>
    <property type="project" value="UniProtKB-SubCell"/>
</dbReference>
<feature type="modified residue" description="4-aspartylphosphate" evidence="8">
    <location>
        <position position="55"/>
    </location>
</feature>
<name>A0A1I5S877_9BACI</name>